<name>A0A8J3DC44_9BACT</name>
<feature type="chain" id="PRO_5035289864" description="PDZ domain-containing protein" evidence="2">
    <location>
        <begin position="24"/>
        <end position="464"/>
    </location>
</feature>
<dbReference type="PROSITE" id="PS50106">
    <property type="entry name" value="PDZ"/>
    <property type="match status" value="1"/>
</dbReference>
<reference evidence="4" key="2">
    <citation type="submission" date="2020-09" db="EMBL/GenBank/DDBJ databases">
        <authorList>
            <person name="Sun Q."/>
            <person name="Kim S."/>
        </authorList>
    </citation>
    <scope>NUCLEOTIDE SEQUENCE</scope>
    <source>
        <strain evidence="4">KCTC 12870</strain>
    </source>
</reference>
<dbReference type="Gene3D" id="2.30.42.10">
    <property type="match status" value="2"/>
</dbReference>
<evidence type="ECO:0000259" key="3">
    <source>
        <dbReference type="PROSITE" id="PS50106"/>
    </source>
</evidence>
<keyword evidence="2" id="KW-0732">Signal</keyword>
<feature type="domain" description="PDZ" evidence="3">
    <location>
        <begin position="259"/>
        <end position="308"/>
    </location>
</feature>
<dbReference type="AlphaFoldDB" id="A0A8J3DC44"/>
<evidence type="ECO:0000256" key="2">
    <source>
        <dbReference type="SAM" id="SignalP"/>
    </source>
</evidence>
<reference evidence="4" key="1">
    <citation type="journal article" date="2014" name="Int. J. Syst. Evol. Microbiol.">
        <title>Complete genome sequence of Corynebacterium casei LMG S-19264T (=DSM 44701T), isolated from a smear-ripened cheese.</title>
        <authorList>
            <consortium name="US DOE Joint Genome Institute (JGI-PGF)"/>
            <person name="Walter F."/>
            <person name="Albersmeier A."/>
            <person name="Kalinowski J."/>
            <person name="Ruckert C."/>
        </authorList>
    </citation>
    <scope>NUCLEOTIDE SEQUENCE</scope>
    <source>
        <strain evidence="4">KCTC 12870</strain>
    </source>
</reference>
<dbReference type="PANTHER" id="PTHR22939:SF129">
    <property type="entry name" value="SERINE PROTEASE HTRA2, MITOCHONDRIAL"/>
    <property type="match status" value="1"/>
</dbReference>
<proteinExistence type="inferred from homology"/>
<dbReference type="InterPro" id="IPR036034">
    <property type="entry name" value="PDZ_sf"/>
</dbReference>
<gene>
    <name evidence="4" type="ORF">GCM10007047_20700</name>
</gene>
<organism evidence="4 5">
    <name type="scientific">Cerasicoccus arenae</name>
    <dbReference type="NCBI Taxonomy" id="424488"/>
    <lineage>
        <taxon>Bacteria</taxon>
        <taxon>Pseudomonadati</taxon>
        <taxon>Verrucomicrobiota</taxon>
        <taxon>Opitutia</taxon>
        <taxon>Puniceicoccales</taxon>
        <taxon>Cerasicoccaceae</taxon>
        <taxon>Cerasicoccus</taxon>
    </lineage>
</organism>
<dbReference type="RefSeq" id="WP_189514805.1">
    <property type="nucleotide sequence ID" value="NZ_BMXG01000012.1"/>
</dbReference>
<dbReference type="SUPFAM" id="SSF50156">
    <property type="entry name" value="PDZ domain-like"/>
    <property type="match status" value="2"/>
</dbReference>
<dbReference type="PANTHER" id="PTHR22939">
    <property type="entry name" value="SERINE PROTEASE FAMILY S1C HTRA-RELATED"/>
    <property type="match status" value="1"/>
</dbReference>
<dbReference type="InterPro" id="IPR001478">
    <property type="entry name" value="PDZ"/>
</dbReference>
<feature type="signal peptide" evidence="2">
    <location>
        <begin position="1"/>
        <end position="23"/>
    </location>
</feature>
<evidence type="ECO:0000313" key="4">
    <source>
        <dbReference type="EMBL" id="GHC03943.1"/>
    </source>
</evidence>
<evidence type="ECO:0000256" key="1">
    <source>
        <dbReference type="ARBA" id="ARBA00010541"/>
    </source>
</evidence>
<dbReference type="SMART" id="SM00228">
    <property type="entry name" value="PDZ"/>
    <property type="match status" value="2"/>
</dbReference>
<protein>
    <recommendedName>
        <fullName evidence="3">PDZ domain-containing protein</fullName>
    </recommendedName>
</protein>
<accession>A0A8J3DC44</accession>
<comment type="caution">
    <text evidence="4">The sequence shown here is derived from an EMBL/GenBank/DDBJ whole genome shotgun (WGS) entry which is preliminary data.</text>
</comment>
<comment type="similarity">
    <text evidence="1">Belongs to the peptidase S1C family.</text>
</comment>
<sequence>MNFPIRSIIWSVVACLATLTLHAEIPEDFEKAFEERCLSVVAVEFFIQNEIDRTPSQSMGLVLDAEGHILLLDGAIPGWIPPERFKNFKVKRLGEDDDGWDATYLGQNFVSGWHYLQVEEAARKELTPITTFGHASVKTGSFVWGIAVMGDSWDYTPYFLSARISAQEPLPWLVGFSDRPIGSPGSLAFDAEGRFVGWMGPPTTDEKIIYMNGRKYAAAVQLTRESNAFMTADVVLKYAPQIPTTPSGDKRPWLGVSGMQALDREVAEIMGLSDQGALSVSDVIEASPAAQAGLKSRDIVVGLNGKKLPKFSPDFVTVSWFEKEMLETPIGGKVVLDIVSGNDGKQVEIVIAEQPLALRDAKREYFDQLGMSARQFTLADALAKRELKSDIDAAVVDFIKPNSPVQSAELQSGDWIREVDGQPVDSYEAAITALQTVDADPSREEFVLLVERNNETKVLRAKLK</sequence>
<dbReference type="Proteomes" id="UP000642829">
    <property type="component" value="Unassembled WGS sequence"/>
</dbReference>
<evidence type="ECO:0000313" key="5">
    <source>
        <dbReference type="Proteomes" id="UP000642829"/>
    </source>
</evidence>
<keyword evidence="5" id="KW-1185">Reference proteome</keyword>
<dbReference type="EMBL" id="BMXG01000012">
    <property type="protein sequence ID" value="GHC03943.1"/>
    <property type="molecule type" value="Genomic_DNA"/>
</dbReference>